<evidence type="ECO:0000256" key="6">
    <source>
        <dbReference type="PROSITE-ProRule" id="PRU01091"/>
    </source>
</evidence>
<dbReference type="SMART" id="SM00862">
    <property type="entry name" value="Trans_reg_C"/>
    <property type="match status" value="1"/>
</dbReference>
<protein>
    <submittedName>
        <fullName evidence="8">NB-ARC domain-containing protein</fullName>
    </submittedName>
</protein>
<dbReference type="EMBL" id="JANUGP010000002">
    <property type="protein sequence ID" value="MCS0600399.1"/>
    <property type="molecule type" value="Genomic_DNA"/>
</dbReference>
<keyword evidence="4 6" id="KW-0238">DNA-binding</keyword>
<dbReference type="PROSITE" id="PS51755">
    <property type="entry name" value="OMPR_PHOB"/>
    <property type="match status" value="1"/>
</dbReference>
<dbReference type="PANTHER" id="PTHR35807:SF1">
    <property type="entry name" value="TRANSCRIPTIONAL REGULATOR REDD"/>
    <property type="match status" value="1"/>
</dbReference>
<dbReference type="SMART" id="SM01043">
    <property type="entry name" value="BTAD"/>
    <property type="match status" value="1"/>
</dbReference>
<dbReference type="SUPFAM" id="SSF46894">
    <property type="entry name" value="C-terminal effector domain of the bipartite response regulators"/>
    <property type="match status" value="1"/>
</dbReference>
<evidence type="ECO:0000259" key="7">
    <source>
        <dbReference type="PROSITE" id="PS51755"/>
    </source>
</evidence>
<keyword evidence="5" id="KW-0804">Transcription</keyword>
<dbReference type="Pfam" id="PF03704">
    <property type="entry name" value="BTAD"/>
    <property type="match status" value="1"/>
</dbReference>
<dbReference type="SUPFAM" id="SSF48452">
    <property type="entry name" value="TPR-like"/>
    <property type="match status" value="2"/>
</dbReference>
<dbReference type="Pfam" id="PF00486">
    <property type="entry name" value="Trans_reg_C"/>
    <property type="match status" value="1"/>
</dbReference>
<dbReference type="InterPro" id="IPR001867">
    <property type="entry name" value="OmpR/PhoB-type_DNA-bd"/>
</dbReference>
<dbReference type="InterPro" id="IPR005158">
    <property type="entry name" value="BTAD"/>
</dbReference>
<dbReference type="Gene3D" id="1.25.40.10">
    <property type="entry name" value="Tetratricopeptide repeat domain"/>
    <property type="match status" value="3"/>
</dbReference>
<dbReference type="InterPro" id="IPR051677">
    <property type="entry name" value="AfsR-DnrI-RedD_regulator"/>
</dbReference>
<reference evidence="8 9" key="1">
    <citation type="submission" date="2022-08" db="EMBL/GenBank/DDBJ databases">
        <authorList>
            <person name="Somphong A."/>
            <person name="Phongsopitanun W."/>
        </authorList>
    </citation>
    <scope>NUCLEOTIDE SEQUENCE [LARGE SCALE GENOMIC DNA]</scope>
    <source>
        <strain evidence="8 9">LP11</strain>
    </source>
</reference>
<feature type="DNA-binding region" description="OmpR/PhoB-type" evidence="6">
    <location>
        <begin position="1"/>
        <end position="97"/>
    </location>
</feature>
<dbReference type="InterPro" id="IPR036388">
    <property type="entry name" value="WH-like_DNA-bd_sf"/>
</dbReference>
<accession>A0ABT2AVX7</accession>
<evidence type="ECO:0000313" key="9">
    <source>
        <dbReference type="Proteomes" id="UP001205612"/>
    </source>
</evidence>
<comment type="caution">
    <text evidence="8">The sequence shown here is derived from an EMBL/GenBank/DDBJ whole genome shotgun (WGS) entry which is preliminary data.</text>
</comment>
<keyword evidence="2" id="KW-0902">Two-component regulatory system</keyword>
<evidence type="ECO:0000256" key="4">
    <source>
        <dbReference type="ARBA" id="ARBA00023125"/>
    </source>
</evidence>
<evidence type="ECO:0000256" key="3">
    <source>
        <dbReference type="ARBA" id="ARBA00023015"/>
    </source>
</evidence>
<evidence type="ECO:0000313" key="8">
    <source>
        <dbReference type="EMBL" id="MCS0600399.1"/>
    </source>
</evidence>
<keyword evidence="3" id="KW-0805">Transcription regulation</keyword>
<dbReference type="PRINTS" id="PR00364">
    <property type="entry name" value="DISEASERSIST"/>
</dbReference>
<dbReference type="Proteomes" id="UP001205612">
    <property type="component" value="Unassembled WGS sequence"/>
</dbReference>
<proteinExistence type="inferred from homology"/>
<sequence>MGTYRFSVLGGLSVRRGTDALDVGAPQQQAMLAVLLLSRNRTAGADELLDALWGDRPPGRPVNTVRTYAWRWRRLLEPDPASPAVLVSCGDGYRLAVPAESVDALTAERLACEAGDALRTDDRDAARSLLTRALDLWTGEPLRGIPGPFAERHRQRLRALRLDLLERRLTLDLRDGRGESCVPELTELVDADPLRERFHALLMSALGQAGRRADALTAFRRARQVLAEELGVEPGAELVALHQRMLRGEGVGVAVAGEPAGMAGSVGAVGAAGRTGNRPEKGAADARKAAAEVVVPHRPAGHRNPAAPAQLPAALPDFTGREELLAQLVPVLTEQGRSGPAVVALSGMGGVGKTTLAVQAAQRVRAAFPDGQLYADLRGNDGRPAAPDAVLADFLTALGADPRTLPETLDARAARFRSEADGRRLLLVLDDARDAAQVRPLLPGSAGCAVLVTSRTRLTSLPTVLQRDLDVLTEVEALRMLARTSGPGRVDAEPVAAREVLDACGYLPLAVRIVAARLSARPAWSIGTLGERLLVEHRRLDELRTGDLAVRATFELGYRQLTPEQARAFRQAALLEGAVLPVPTVAAVLGLSEPDAGDLLESLVDLAVLQSPRPDRYRFHDLLRLFARHKSAADDPAEADRVLSRQLDFLLATACEAFRWAVPGDPVAGALAGTAGTEGRSFPSLRLAREWAVDECETALALAARIADGTVGSDNAAGSGIAVAALRRAVDLLIALSPSGPDPRLGQVLPTAHRLVEAAVRAGDRHGEGRARFLLGTYCLAAGQPADAEAHTRAAAEACRAAGDLVVLRQAHNDLGLITSYLGRPHEAVGQYDEALALARRLGHRSGERVTTVNAAIARARSGRAAEAVPACEAVLADLRTRPDAVVEAFTLYALGLALQALHRHEEAVDRFTACLRVSEEAGLRGHGTQARFRMADSLRALGALRPALEQARRALDDLQEAGAARDTAHCLVVLGRIRIGLGEFAAARDCLERARDTCVRLGLPDTAEVTALLAAVPAG</sequence>
<dbReference type="InterPro" id="IPR019734">
    <property type="entry name" value="TPR_rpt"/>
</dbReference>
<dbReference type="InterPro" id="IPR011990">
    <property type="entry name" value="TPR-like_helical_dom_sf"/>
</dbReference>
<dbReference type="Gene3D" id="3.40.50.300">
    <property type="entry name" value="P-loop containing nucleotide triphosphate hydrolases"/>
    <property type="match status" value="1"/>
</dbReference>
<evidence type="ECO:0000256" key="1">
    <source>
        <dbReference type="ARBA" id="ARBA00005820"/>
    </source>
</evidence>
<dbReference type="InterPro" id="IPR016032">
    <property type="entry name" value="Sig_transdc_resp-reg_C-effctor"/>
</dbReference>
<comment type="similarity">
    <text evidence="1">Belongs to the AfsR/DnrI/RedD regulatory family.</text>
</comment>
<dbReference type="InterPro" id="IPR027417">
    <property type="entry name" value="P-loop_NTPase"/>
</dbReference>
<dbReference type="SMART" id="SM00028">
    <property type="entry name" value="TPR"/>
    <property type="match status" value="4"/>
</dbReference>
<name>A0ABT2AVX7_9ACTN</name>
<dbReference type="SUPFAM" id="SSF52540">
    <property type="entry name" value="P-loop containing nucleoside triphosphate hydrolases"/>
    <property type="match status" value="1"/>
</dbReference>
<dbReference type="CDD" id="cd15831">
    <property type="entry name" value="BTAD"/>
    <property type="match status" value="1"/>
</dbReference>
<evidence type="ECO:0000256" key="5">
    <source>
        <dbReference type="ARBA" id="ARBA00023163"/>
    </source>
</evidence>
<keyword evidence="9" id="KW-1185">Reference proteome</keyword>
<dbReference type="InterPro" id="IPR002182">
    <property type="entry name" value="NB-ARC"/>
</dbReference>
<organism evidence="8 9">
    <name type="scientific">Streptomyces pyxinicus</name>
    <dbReference type="NCBI Taxonomy" id="2970331"/>
    <lineage>
        <taxon>Bacteria</taxon>
        <taxon>Bacillati</taxon>
        <taxon>Actinomycetota</taxon>
        <taxon>Actinomycetes</taxon>
        <taxon>Kitasatosporales</taxon>
        <taxon>Streptomycetaceae</taxon>
        <taxon>Streptomyces</taxon>
    </lineage>
</organism>
<gene>
    <name evidence="8" type="ORF">NX794_04010</name>
</gene>
<dbReference type="Gene3D" id="1.10.10.10">
    <property type="entry name" value="Winged helix-like DNA-binding domain superfamily/Winged helix DNA-binding domain"/>
    <property type="match status" value="1"/>
</dbReference>
<dbReference type="PANTHER" id="PTHR35807">
    <property type="entry name" value="TRANSCRIPTIONAL REGULATOR REDD-RELATED"/>
    <property type="match status" value="1"/>
</dbReference>
<feature type="domain" description="OmpR/PhoB-type" evidence="7">
    <location>
        <begin position="1"/>
        <end position="97"/>
    </location>
</feature>
<evidence type="ECO:0000256" key="2">
    <source>
        <dbReference type="ARBA" id="ARBA00023012"/>
    </source>
</evidence>
<dbReference type="Pfam" id="PF00931">
    <property type="entry name" value="NB-ARC"/>
    <property type="match status" value="1"/>
</dbReference>
<dbReference type="RefSeq" id="WP_258776724.1">
    <property type="nucleotide sequence ID" value="NZ_JANUGP010000002.1"/>
</dbReference>